<dbReference type="EMBL" id="JBDJPC010000012">
    <property type="protein sequence ID" value="KAL1489304.1"/>
    <property type="molecule type" value="Genomic_DNA"/>
</dbReference>
<reference evidence="1 2" key="1">
    <citation type="submission" date="2024-05" db="EMBL/GenBank/DDBJ databases">
        <title>Genetic variation in Jamaican populations of the coffee berry borer (Hypothenemus hampei).</title>
        <authorList>
            <person name="Errbii M."/>
            <person name="Myrie A."/>
        </authorList>
    </citation>
    <scope>NUCLEOTIDE SEQUENCE [LARGE SCALE GENOMIC DNA]</scope>
    <source>
        <strain evidence="1">JA-Hopewell-2020-01-JO</strain>
        <tissue evidence="1">Whole body</tissue>
    </source>
</reference>
<comment type="caution">
    <text evidence="1">The sequence shown here is derived from an EMBL/GenBank/DDBJ whole genome shotgun (WGS) entry which is preliminary data.</text>
</comment>
<dbReference type="Proteomes" id="UP001566132">
    <property type="component" value="Unassembled WGS sequence"/>
</dbReference>
<proteinExistence type="predicted"/>
<protein>
    <recommendedName>
        <fullName evidence="3">DUF4817 domain-containing protein</fullName>
    </recommendedName>
</protein>
<evidence type="ECO:0008006" key="3">
    <source>
        <dbReference type="Google" id="ProtNLM"/>
    </source>
</evidence>
<keyword evidence="2" id="KW-1185">Reference proteome</keyword>
<accession>A0ABD1E6H0</accession>
<evidence type="ECO:0000313" key="2">
    <source>
        <dbReference type="Proteomes" id="UP001566132"/>
    </source>
</evidence>
<organism evidence="1 2">
    <name type="scientific">Hypothenemus hampei</name>
    <name type="common">Coffee berry borer</name>
    <dbReference type="NCBI Taxonomy" id="57062"/>
    <lineage>
        <taxon>Eukaryota</taxon>
        <taxon>Metazoa</taxon>
        <taxon>Ecdysozoa</taxon>
        <taxon>Arthropoda</taxon>
        <taxon>Hexapoda</taxon>
        <taxon>Insecta</taxon>
        <taxon>Pterygota</taxon>
        <taxon>Neoptera</taxon>
        <taxon>Endopterygota</taxon>
        <taxon>Coleoptera</taxon>
        <taxon>Polyphaga</taxon>
        <taxon>Cucujiformia</taxon>
        <taxon>Curculionidae</taxon>
        <taxon>Scolytinae</taxon>
        <taxon>Hypothenemus</taxon>
    </lineage>
</organism>
<name>A0ABD1E6H0_HYPHA</name>
<gene>
    <name evidence="1" type="ORF">ABEB36_014227</name>
</gene>
<dbReference type="AlphaFoldDB" id="A0ABD1E6H0"/>
<evidence type="ECO:0000313" key="1">
    <source>
        <dbReference type="EMBL" id="KAL1489304.1"/>
    </source>
</evidence>
<sequence length="118" mass="13619">MLCTIMERIEIVSLFLKNNYSARTAAGLYNERYPHKHLSDNYVVDLIAKFNETDAVQSKRNIENPIRNESTEVAVLNHIAMDSIVNIKKLSDISELNDNDNDGRVKYYDILSWRIDNG</sequence>